<dbReference type="Pfam" id="PF00133">
    <property type="entry name" value="tRNA-synt_1"/>
    <property type="match status" value="1"/>
</dbReference>
<dbReference type="EMBL" id="BMQB01000007">
    <property type="protein sequence ID" value="GGK00409.1"/>
    <property type="molecule type" value="Genomic_DNA"/>
</dbReference>
<dbReference type="InterPro" id="IPR014729">
    <property type="entry name" value="Rossmann-like_a/b/a_fold"/>
</dbReference>
<dbReference type="HAMAP" id="MF_02005">
    <property type="entry name" value="Val_tRNA_synth_type2"/>
    <property type="match status" value="1"/>
</dbReference>
<gene>
    <name evidence="8 12" type="primary">valS</name>
    <name evidence="12" type="ORF">GCM10010123_32920</name>
</gene>
<dbReference type="GO" id="GO:0004832">
    <property type="term" value="F:valine-tRNA ligase activity"/>
    <property type="evidence" value="ECO:0007669"/>
    <property type="project" value="UniProtKB-UniRule"/>
</dbReference>
<keyword evidence="2 8" id="KW-0436">Ligase</keyword>
<evidence type="ECO:0000256" key="2">
    <source>
        <dbReference type="ARBA" id="ARBA00022598"/>
    </source>
</evidence>
<dbReference type="RefSeq" id="WP_189171053.1">
    <property type="nucleotide sequence ID" value="NZ_BMQB01000007.1"/>
</dbReference>
<evidence type="ECO:0000313" key="13">
    <source>
        <dbReference type="Proteomes" id="UP000649739"/>
    </source>
</evidence>
<dbReference type="InterPro" id="IPR009008">
    <property type="entry name" value="Val/Leu/Ile-tRNA-synth_edit"/>
</dbReference>
<evidence type="ECO:0000256" key="1">
    <source>
        <dbReference type="ARBA" id="ARBA00022490"/>
    </source>
</evidence>
<dbReference type="InterPro" id="IPR013155">
    <property type="entry name" value="M/V/L/I-tRNA-synth_anticd-bd"/>
</dbReference>
<organism evidence="12 13">
    <name type="scientific">Pilimelia anulata</name>
    <dbReference type="NCBI Taxonomy" id="53371"/>
    <lineage>
        <taxon>Bacteria</taxon>
        <taxon>Bacillati</taxon>
        <taxon>Actinomycetota</taxon>
        <taxon>Actinomycetes</taxon>
        <taxon>Micromonosporales</taxon>
        <taxon>Micromonosporaceae</taxon>
        <taxon>Pilimelia</taxon>
    </lineage>
</organism>
<comment type="subcellular location">
    <subcellularLocation>
        <location evidence="8">Cytoplasm</location>
    </subcellularLocation>
</comment>
<dbReference type="Gene3D" id="1.10.730.10">
    <property type="entry name" value="Isoleucyl-tRNA Synthetase, Domain 1"/>
    <property type="match status" value="1"/>
</dbReference>
<reference evidence="12" key="2">
    <citation type="submission" date="2020-09" db="EMBL/GenBank/DDBJ databases">
        <authorList>
            <person name="Sun Q."/>
            <person name="Ohkuma M."/>
        </authorList>
    </citation>
    <scope>NUCLEOTIDE SEQUENCE</scope>
    <source>
        <strain evidence="12">JCM 3090</strain>
    </source>
</reference>
<dbReference type="InterPro" id="IPR033705">
    <property type="entry name" value="Anticodon_Ia_Val"/>
</dbReference>
<dbReference type="PANTHER" id="PTHR11946">
    <property type="entry name" value="VALYL-TRNA SYNTHETASES"/>
    <property type="match status" value="1"/>
</dbReference>
<dbReference type="Proteomes" id="UP000649739">
    <property type="component" value="Unassembled WGS sequence"/>
</dbReference>
<comment type="function">
    <text evidence="8">Catalyzes the attachment of valine to tRNA(Val). As ValRS can inadvertently accommodate and process structurally similar amino acids such as threonine, to avoid such errors, it has a 'posttransfer' editing activity that hydrolyzes mischarged Thr-tRNA(Val) in a tRNA-dependent manner.</text>
</comment>
<dbReference type="InterPro" id="IPR022874">
    <property type="entry name" value="Valine-tRNA_ligase_type_2"/>
</dbReference>
<dbReference type="InterPro" id="IPR002303">
    <property type="entry name" value="Valyl-tRNA_ligase"/>
</dbReference>
<keyword evidence="1 8" id="KW-0963">Cytoplasm</keyword>
<evidence type="ECO:0000256" key="6">
    <source>
        <dbReference type="ARBA" id="ARBA00023146"/>
    </source>
</evidence>
<keyword evidence="4 8" id="KW-0067">ATP-binding</keyword>
<dbReference type="PANTHER" id="PTHR11946:SF93">
    <property type="entry name" value="VALINE--TRNA LIGASE, CHLOROPLASTIC_MITOCHONDRIAL 2"/>
    <property type="match status" value="1"/>
</dbReference>
<dbReference type="EC" id="6.1.1.9" evidence="8"/>
<evidence type="ECO:0000313" key="12">
    <source>
        <dbReference type="EMBL" id="GGK00409.1"/>
    </source>
</evidence>
<dbReference type="SUPFAM" id="SSF50677">
    <property type="entry name" value="ValRS/IleRS/LeuRS editing domain"/>
    <property type="match status" value="1"/>
</dbReference>
<feature type="compositionally biased region" description="Low complexity" evidence="9">
    <location>
        <begin position="10"/>
        <end position="21"/>
    </location>
</feature>
<dbReference type="Pfam" id="PF08264">
    <property type="entry name" value="Anticodon_1"/>
    <property type="match status" value="1"/>
</dbReference>
<dbReference type="GO" id="GO:0005829">
    <property type="term" value="C:cytosol"/>
    <property type="evidence" value="ECO:0007669"/>
    <property type="project" value="TreeGrafter"/>
</dbReference>
<dbReference type="GO" id="GO:0006438">
    <property type="term" value="P:valyl-tRNA aminoacylation"/>
    <property type="evidence" value="ECO:0007669"/>
    <property type="project" value="UniProtKB-UniRule"/>
</dbReference>
<evidence type="ECO:0000256" key="9">
    <source>
        <dbReference type="SAM" id="MobiDB-lite"/>
    </source>
</evidence>
<dbReference type="CDD" id="cd07962">
    <property type="entry name" value="Anticodon_Ia_Val"/>
    <property type="match status" value="1"/>
</dbReference>
<comment type="catalytic activity">
    <reaction evidence="7 8">
        <text>tRNA(Val) + L-valine + ATP = L-valyl-tRNA(Val) + AMP + diphosphate</text>
        <dbReference type="Rhea" id="RHEA:10704"/>
        <dbReference type="Rhea" id="RHEA-COMP:9672"/>
        <dbReference type="Rhea" id="RHEA-COMP:9708"/>
        <dbReference type="ChEBI" id="CHEBI:30616"/>
        <dbReference type="ChEBI" id="CHEBI:33019"/>
        <dbReference type="ChEBI" id="CHEBI:57762"/>
        <dbReference type="ChEBI" id="CHEBI:78442"/>
        <dbReference type="ChEBI" id="CHEBI:78537"/>
        <dbReference type="ChEBI" id="CHEBI:456215"/>
        <dbReference type="EC" id="6.1.1.9"/>
    </reaction>
</comment>
<evidence type="ECO:0000256" key="8">
    <source>
        <dbReference type="HAMAP-Rule" id="MF_02005"/>
    </source>
</evidence>
<accession>A0A8J3B7Q4</accession>
<dbReference type="InterPro" id="IPR009080">
    <property type="entry name" value="tRNAsynth_Ia_anticodon-bd"/>
</dbReference>
<feature type="domain" description="Methionyl/Valyl/Leucyl/Isoleucyl-tRNA synthetase anticodon-binding" evidence="11">
    <location>
        <begin position="694"/>
        <end position="840"/>
    </location>
</feature>
<keyword evidence="3 8" id="KW-0547">Nucleotide-binding</keyword>
<evidence type="ECO:0000256" key="7">
    <source>
        <dbReference type="ARBA" id="ARBA00047552"/>
    </source>
</evidence>
<dbReference type="InterPro" id="IPR002300">
    <property type="entry name" value="aa-tRNA-synth_Ia"/>
</dbReference>
<dbReference type="SUPFAM" id="SSF52374">
    <property type="entry name" value="Nucleotidylyl transferase"/>
    <property type="match status" value="1"/>
</dbReference>
<dbReference type="GO" id="GO:0002161">
    <property type="term" value="F:aminoacyl-tRNA deacylase activity"/>
    <property type="evidence" value="ECO:0007669"/>
    <property type="project" value="InterPro"/>
</dbReference>
<proteinExistence type="inferred from homology"/>
<dbReference type="SUPFAM" id="SSF47323">
    <property type="entry name" value="Anticodon-binding domain of a subclass of class I aminoacyl-tRNA synthetases"/>
    <property type="match status" value="1"/>
</dbReference>
<dbReference type="NCBIfam" id="NF009687">
    <property type="entry name" value="PRK13208.1"/>
    <property type="match status" value="1"/>
</dbReference>
<evidence type="ECO:0000259" key="10">
    <source>
        <dbReference type="Pfam" id="PF00133"/>
    </source>
</evidence>
<feature type="domain" description="Aminoacyl-tRNA synthetase class Ia" evidence="10">
    <location>
        <begin position="61"/>
        <end position="654"/>
    </location>
</feature>
<feature type="short sequence motif" description="'HIGH' region" evidence="8">
    <location>
        <begin position="90"/>
        <end position="100"/>
    </location>
</feature>
<protein>
    <recommendedName>
        <fullName evidence="8">Valine--tRNA ligase</fullName>
        <ecNumber evidence="8">6.1.1.9</ecNumber>
    </recommendedName>
    <alternativeName>
        <fullName evidence="8">Valyl-tRNA synthetase</fullName>
        <shortName evidence="8">ValRS</shortName>
    </alternativeName>
</protein>
<feature type="region of interest" description="Disordered" evidence="9">
    <location>
        <begin position="1"/>
        <end position="57"/>
    </location>
</feature>
<name>A0A8J3B7Q4_9ACTN</name>
<comment type="caution">
    <text evidence="12">The sequence shown here is derived from an EMBL/GenBank/DDBJ whole genome shotgun (WGS) entry which is preliminary data.</text>
</comment>
<feature type="short sequence motif" description="'KMSKS' region" evidence="8">
    <location>
        <begin position="616"/>
        <end position="620"/>
    </location>
</feature>
<evidence type="ECO:0000256" key="5">
    <source>
        <dbReference type="ARBA" id="ARBA00022917"/>
    </source>
</evidence>
<feature type="region of interest" description="Disordered" evidence="9">
    <location>
        <begin position="501"/>
        <end position="521"/>
    </location>
</feature>
<dbReference type="PROSITE" id="PS00178">
    <property type="entry name" value="AA_TRNA_LIGASE_I"/>
    <property type="match status" value="1"/>
</dbReference>
<dbReference type="AlphaFoldDB" id="A0A8J3B7Q4"/>
<dbReference type="NCBIfam" id="NF000540">
    <property type="entry name" value="alt_ValS"/>
    <property type="match status" value="1"/>
</dbReference>
<keyword evidence="6 8" id="KW-0030">Aminoacyl-tRNA synthetase</keyword>
<dbReference type="PRINTS" id="PR00986">
    <property type="entry name" value="TRNASYNTHVAL"/>
</dbReference>
<evidence type="ECO:0000256" key="4">
    <source>
        <dbReference type="ARBA" id="ARBA00022840"/>
    </source>
</evidence>
<dbReference type="Gene3D" id="3.90.740.10">
    <property type="entry name" value="Valyl/Leucyl/Isoleucyl-tRNA synthetase, editing domain"/>
    <property type="match status" value="1"/>
</dbReference>
<sequence length="886" mass="96904">MTEADGPNHPSGSAEPGGASEPAPPRDDPAAGGADGRGGADGTRAGTLPERPSLDGLEQRWAERWRADGTYAFDRTRERADVFSIDTPPPTVSGSLHLGHVYSYTHTDVVARYQRMRGRAVFYPMGWDDNGLPTERRVQNVYGVRCDPGLPYDADLTPPERPFDPPRAISRRNFVAFCETLTARDEQVFEELWRRLGLSVDWSLTYTTIGAAARTAAQRAFVRAVARDEAYTAEAPTLWDVGFGTAVAQAELEDRERPGAYHRLKFAGPTGPLFVDTTRPELLPACVALVCHPDDERYALLVGRTARTPLFDVEVPVRAHPLADPAKGTGLAMVCTFGDLTDVTWWRELDLDTRVLVGRDGRFAAEPPAGVPAAPYAPLAGATVNAARREIVAALGAALALIGEPRPITHPVKFYEKGDRPLEIVATRQWYLRNGGRDAALRDALLDRGRELDWVPAHMRHRYEHWVGGLNGDWLVSRQRFFGVPIPVWYRLDDDGRPDHSRPILPPESALPVDPSTDTPPGFIRADRGKPGGFAADPDVLDTWATSSLTPQIAGGWERDPDLFGRVFPMDLRPQAHEIIRTWLFATVLRAHTEHDALPWRHAVVSGWILDPDRKKMSKSAGNATTPVDLLERHGADAVRYWAASGRPGTDLAFDEGQMRVGRRLATKLLNAARFVLGLGAAEALRAPATAALDRAMLAALARTVATATEGLSAYDHTAGLVAAEQFFWTFCDDYIELVKERAYGPADDPGAASARAALANALSVQLRLFAPYLPYVTEEVWSWWRGGSVHTSPWPTPQEVERFGADEGDPALLAVVRDALGQVRRAKSQRKLSMKAPVPLAEALGPAAELDVLATALDDLRAAGRIDTLELHPDRTTELVIACAL</sequence>
<dbReference type="InterPro" id="IPR048044">
    <property type="entry name" value="Valyl-tRNA_ligase_actino"/>
</dbReference>
<dbReference type="Gene3D" id="3.40.50.620">
    <property type="entry name" value="HUPs"/>
    <property type="match status" value="2"/>
</dbReference>
<comment type="similarity">
    <text evidence="8">Belongs to the class-I aminoacyl-tRNA synthetase family. ValS type 2 subfamily.</text>
</comment>
<evidence type="ECO:0000259" key="11">
    <source>
        <dbReference type="Pfam" id="PF08264"/>
    </source>
</evidence>
<comment type="subunit">
    <text evidence="8">Monomer.</text>
</comment>
<comment type="domain">
    <text evidence="8">ValRS has two distinct active sites: one for aminoacylation and one for editing. The misactivated threonine is translocated from the active site to the editing site.</text>
</comment>
<evidence type="ECO:0000256" key="3">
    <source>
        <dbReference type="ARBA" id="ARBA00022741"/>
    </source>
</evidence>
<keyword evidence="5 8" id="KW-0648">Protein biosynthesis</keyword>
<reference evidence="12" key="1">
    <citation type="journal article" date="2014" name="Int. J. Syst. Evol. Microbiol.">
        <title>Complete genome sequence of Corynebacterium casei LMG S-19264T (=DSM 44701T), isolated from a smear-ripened cheese.</title>
        <authorList>
            <consortium name="US DOE Joint Genome Institute (JGI-PGF)"/>
            <person name="Walter F."/>
            <person name="Albersmeier A."/>
            <person name="Kalinowski J."/>
            <person name="Ruckert C."/>
        </authorList>
    </citation>
    <scope>NUCLEOTIDE SEQUENCE</scope>
    <source>
        <strain evidence="12">JCM 3090</strain>
    </source>
</reference>
<keyword evidence="13" id="KW-1185">Reference proteome</keyword>
<feature type="binding site" evidence="8">
    <location>
        <position position="619"/>
    </location>
    <ligand>
        <name>ATP</name>
        <dbReference type="ChEBI" id="CHEBI:30616"/>
    </ligand>
</feature>
<dbReference type="InterPro" id="IPR001412">
    <property type="entry name" value="aa-tRNA-synth_I_CS"/>
</dbReference>
<dbReference type="GO" id="GO:0005524">
    <property type="term" value="F:ATP binding"/>
    <property type="evidence" value="ECO:0007669"/>
    <property type="project" value="UniProtKB-UniRule"/>
</dbReference>